<dbReference type="InterPro" id="IPR009057">
    <property type="entry name" value="Homeodomain-like_sf"/>
</dbReference>
<dbReference type="Proteomes" id="UP000184278">
    <property type="component" value="Unassembled WGS sequence"/>
</dbReference>
<feature type="domain" description="Response regulatory" evidence="8">
    <location>
        <begin position="5"/>
        <end position="122"/>
    </location>
</feature>
<dbReference type="GO" id="GO:0000160">
    <property type="term" value="P:phosphorelay signal transduction system"/>
    <property type="evidence" value="ECO:0007669"/>
    <property type="project" value="InterPro"/>
</dbReference>
<dbReference type="CDD" id="cd17536">
    <property type="entry name" value="REC_YesN-like"/>
    <property type="match status" value="1"/>
</dbReference>
<dbReference type="SMART" id="SM00448">
    <property type="entry name" value="REC"/>
    <property type="match status" value="1"/>
</dbReference>
<comment type="function">
    <text evidence="5">May play the central regulatory role in sporulation. It may be an element of the effector pathway responsible for the activation of sporulation genes in response to nutritional stress. Spo0A may act in concert with spo0H (a sigma factor) to control the expression of some genes that are critical to the sporulation process.</text>
</comment>
<dbReference type="InterPro" id="IPR018062">
    <property type="entry name" value="HTH_AraC-typ_CS"/>
</dbReference>
<dbReference type="GO" id="GO:0043565">
    <property type="term" value="F:sequence-specific DNA binding"/>
    <property type="evidence" value="ECO:0007669"/>
    <property type="project" value="InterPro"/>
</dbReference>
<protein>
    <recommendedName>
        <fullName evidence="1">Stage 0 sporulation protein A homolog</fullName>
    </recommendedName>
</protein>
<keyword evidence="2" id="KW-0805">Transcription regulation</keyword>
<dbReference type="InterPro" id="IPR020449">
    <property type="entry name" value="Tscrpt_reg_AraC-type_HTH"/>
</dbReference>
<dbReference type="PROSITE" id="PS01124">
    <property type="entry name" value="HTH_ARAC_FAMILY_2"/>
    <property type="match status" value="1"/>
</dbReference>
<evidence type="ECO:0000313" key="10">
    <source>
        <dbReference type="Proteomes" id="UP000184278"/>
    </source>
</evidence>
<evidence type="ECO:0000259" key="8">
    <source>
        <dbReference type="PROSITE" id="PS50110"/>
    </source>
</evidence>
<evidence type="ECO:0000256" key="5">
    <source>
        <dbReference type="ARBA" id="ARBA00024867"/>
    </source>
</evidence>
<dbReference type="GO" id="GO:0003700">
    <property type="term" value="F:DNA-binding transcription factor activity"/>
    <property type="evidence" value="ECO:0007669"/>
    <property type="project" value="InterPro"/>
</dbReference>
<accession>A0A1M5TQ35</accession>
<dbReference type="STRING" id="1121131.SAMN02745229_00591"/>
<dbReference type="EMBL" id="FQXK01000005">
    <property type="protein sequence ID" value="SHH52824.1"/>
    <property type="molecule type" value="Genomic_DNA"/>
</dbReference>
<dbReference type="GeneID" id="89510518"/>
<keyword evidence="4" id="KW-0804">Transcription</keyword>
<keyword evidence="10" id="KW-1185">Reference proteome</keyword>
<evidence type="ECO:0000256" key="2">
    <source>
        <dbReference type="ARBA" id="ARBA00023015"/>
    </source>
</evidence>
<evidence type="ECO:0000313" key="9">
    <source>
        <dbReference type="EMBL" id="SHH52824.1"/>
    </source>
</evidence>
<keyword evidence="6" id="KW-0597">Phosphoprotein</keyword>
<keyword evidence="3" id="KW-0238">DNA-binding</keyword>
<evidence type="ECO:0000256" key="4">
    <source>
        <dbReference type="ARBA" id="ARBA00023163"/>
    </source>
</evidence>
<organism evidence="9 10">
    <name type="scientific">Butyrivibrio fibrisolvens DSM 3071</name>
    <dbReference type="NCBI Taxonomy" id="1121131"/>
    <lineage>
        <taxon>Bacteria</taxon>
        <taxon>Bacillati</taxon>
        <taxon>Bacillota</taxon>
        <taxon>Clostridia</taxon>
        <taxon>Lachnospirales</taxon>
        <taxon>Lachnospiraceae</taxon>
        <taxon>Butyrivibrio</taxon>
    </lineage>
</organism>
<dbReference type="PROSITE" id="PS50110">
    <property type="entry name" value="RESPONSE_REGULATORY"/>
    <property type="match status" value="1"/>
</dbReference>
<dbReference type="PROSITE" id="PS00041">
    <property type="entry name" value="HTH_ARAC_FAMILY_1"/>
    <property type="match status" value="1"/>
</dbReference>
<sequence>MRKFNFLLTDDEEVALLGLEEGVDWERLNADKIYKCHSKDTAIRMLKTYDIDIIITDIEMPNGNGIELIRWLYDNKPYVKSIFYTGHAEFSYAQEALRLGVEDYLLKPIPYNELETIIEKIEKKILLEDKQVDFSELAMDTIKESPEKIVDQVKKLIAENLSVGNLQRDELAAMVHVSSGYLGRIFKKETGYTISDYIVKKRISVSKQLLSKTSLSVTDISSRVGFSYSSYFTKTFKEHTGQTPQEFRQQNKL</sequence>
<dbReference type="OrthoDB" id="1769137at2"/>
<dbReference type="RefSeq" id="WP_073385397.1">
    <property type="nucleotide sequence ID" value="NZ_FQXK01000005.1"/>
</dbReference>
<reference evidence="10" key="1">
    <citation type="submission" date="2016-11" db="EMBL/GenBank/DDBJ databases">
        <authorList>
            <person name="Varghese N."/>
            <person name="Submissions S."/>
        </authorList>
    </citation>
    <scope>NUCLEOTIDE SEQUENCE [LARGE SCALE GENOMIC DNA]</scope>
    <source>
        <strain evidence="10">DSM 3071</strain>
    </source>
</reference>
<dbReference type="SUPFAM" id="SSF52172">
    <property type="entry name" value="CheY-like"/>
    <property type="match status" value="1"/>
</dbReference>
<dbReference type="SUPFAM" id="SSF46689">
    <property type="entry name" value="Homeodomain-like"/>
    <property type="match status" value="2"/>
</dbReference>
<evidence type="ECO:0000256" key="6">
    <source>
        <dbReference type="PROSITE-ProRule" id="PRU00169"/>
    </source>
</evidence>
<name>A0A1M5TQ35_BUTFI</name>
<evidence type="ECO:0000256" key="3">
    <source>
        <dbReference type="ARBA" id="ARBA00023125"/>
    </source>
</evidence>
<dbReference type="Pfam" id="PF12833">
    <property type="entry name" value="HTH_18"/>
    <property type="match status" value="1"/>
</dbReference>
<dbReference type="Gene3D" id="1.10.10.60">
    <property type="entry name" value="Homeodomain-like"/>
    <property type="match status" value="2"/>
</dbReference>
<dbReference type="InterPro" id="IPR018060">
    <property type="entry name" value="HTH_AraC"/>
</dbReference>
<dbReference type="Gene3D" id="3.40.50.2300">
    <property type="match status" value="1"/>
</dbReference>
<dbReference type="Pfam" id="PF00072">
    <property type="entry name" value="Response_reg"/>
    <property type="match status" value="1"/>
</dbReference>
<proteinExistence type="predicted"/>
<dbReference type="PANTHER" id="PTHR43280">
    <property type="entry name" value="ARAC-FAMILY TRANSCRIPTIONAL REGULATOR"/>
    <property type="match status" value="1"/>
</dbReference>
<feature type="modified residue" description="4-aspartylphosphate" evidence="6">
    <location>
        <position position="57"/>
    </location>
</feature>
<evidence type="ECO:0000256" key="1">
    <source>
        <dbReference type="ARBA" id="ARBA00018672"/>
    </source>
</evidence>
<dbReference type="PRINTS" id="PR00032">
    <property type="entry name" value="HTHARAC"/>
</dbReference>
<evidence type="ECO:0000259" key="7">
    <source>
        <dbReference type="PROSITE" id="PS01124"/>
    </source>
</evidence>
<dbReference type="AlphaFoldDB" id="A0A1M5TQ35"/>
<dbReference type="InterPro" id="IPR011006">
    <property type="entry name" value="CheY-like_superfamily"/>
</dbReference>
<feature type="domain" description="HTH araC/xylS-type" evidence="7">
    <location>
        <begin position="151"/>
        <end position="250"/>
    </location>
</feature>
<dbReference type="SMART" id="SM00342">
    <property type="entry name" value="HTH_ARAC"/>
    <property type="match status" value="1"/>
</dbReference>
<gene>
    <name evidence="9" type="ORF">SAMN02745229_00591</name>
</gene>
<dbReference type="InterPro" id="IPR001789">
    <property type="entry name" value="Sig_transdc_resp-reg_receiver"/>
</dbReference>
<dbReference type="PANTHER" id="PTHR43280:SF28">
    <property type="entry name" value="HTH-TYPE TRANSCRIPTIONAL ACTIVATOR RHAS"/>
    <property type="match status" value="1"/>
</dbReference>